<dbReference type="InterPro" id="IPR021858">
    <property type="entry name" value="Fun_TF"/>
</dbReference>
<dbReference type="PROSITE" id="PS00463">
    <property type="entry name" value="ZN2_CY6_FUNGAL_1"/>
    <property type="match status" value="1"/>
</dbReference>
<protein>
    <recommendedName>
        <fullName evidence="3">Zn(2)-C6 fungal-type domain-containing protein</fullName>
    </recommendedName>
</protein>
<evidence type="ECO:0000313" key="5">
    <source>
        <dbReference type="Proteomes" id="UP001321749"/>
    </source>
</evidence>
<name>A0AAV9I116_9PEZI</name>
<dbReference type="Gene3D" id="4.10.240.10">
    <property type="entry name" value="Zn(2)-C6 fungal-type DNA-binding domain"/>
    <property type="match status" value="1"/>
</dbReference>
<reference evidence="4" key="1">
    <citation type="journal article" date="2023" name="Mol. Phylogenet. Evol.">
        <title>Genome-scale phylogeny and comparative genomics of the fungal order Sordariales.</title>
        <authorList>
            <person name="Hensen N."/>
            <person name="Bonometti L."/>
            <person name="Westerberg I."/>
            <person name="Brannstrom I.O."/>
            <person name="Guillou S."/>
            <person name="Cros-Aarteil S."/>
            <person name="Calhoun S."/>
            <person name="Haridas S."/>
            <person name="Kuo A."/>
            <person name="Mondo S."/>
            <person name="Pangilinan J."/>
            <person name="Riley R."/>
            <person name="LaButti K."/>
            <person name="Andreopoulos B."/>
            <person name="Lipzen A."/>
            <person name="Chen C."/>
            <person name="Yan M."/>
            <person name="Daum C."/>
            <person name="Ng V."/>
            <person name="Clum A."/>
            <person name="Steindorff A."/>
            <person name="Ohm R.A."/>
            <person name="Martin F."/>
            <person name="Silar P."/>
            <person name="Natvig D.O."/>
            <person name="Lalanne C."/>
            <person name="Gautier V."/>
            <person name="Ament-Velasquez S.L."/>
            <person name="Kruys A."/>
            <person name="Hutchinson M.I."/>
            <person name="Powell A.J."/>
            <person name="Barry K."/>
            <person name="Miller A.N."/>
            <person name="Grigoriev I.V."/>
            <person name="Debuchy R."/>
            <person name="Gladieux P."/>
            <person name="Hiltunen Thoren M."/>
            <person name="Johannesson H."/>
        </authorList>
    </citation>
    <scope>NUCLEOTIDE SEQUENCE</scope>
    <source>
        <strain evidence="4">PSN324</strain>
    </source>
</reference>
<dbReference type="Proteomes" id="UP001321749">
    <property type="component" value="Unassembled WGS sequence"/>
</dbReference>
<dbReference type="PROSITE" id="PS50048">
    <property type="entry name" value="ZN2_CY6_FUNGAL_2"/>
    <property type="match status" value="1"/>
</dbReference>
<keyword evidence="1" id="KW-0539">Nucleus</keyword>
<dbReference type="Pfam" id="PF00172">
    <property type="entry name" value="Zn_clus"/>
    <property type="match status" value="1"/>
</dbReference>
<feature type="domain" description="Zn(2)-C6 fungal-type" evidence="3">
    <location>
        <begin position="16"/>
        <end position="46"/>
    </location>
</feature>
<gene>
    <name evidence="4" type="ORF">QBC42DRAFT_96959</name>
</gene>
<dbReference type="EMBL" id="MU864934">
    <property type="protein sequence ID" value="KAK4466094.1"/>
    <property type="molecule type" value="Genomic_DNA"/>
</dbReference>
<dbReference type="InterPro" id="IPR036864">
    <property type="entry name" value="Zn2-C6_fun-type_DNA-bd_sf"/>
</dbReference>
<evidence type="ECO:0000256" key="2">
    <source>
        <dbReference type="SAM" id="MobiDB-lite"/>
    </source>
</evidence>
<evidence type="ECO:0000256" key="1">
    <source>
        <dbReference type="ARBA" id="ARBA00023242"/>
    </source>
</evidence>
<dbReference type="InterPro" id="IPR053157">
    <property type="entry name" value="Sterol_Uptake_Regulator"/>
</dbReference>
<proteinExistence type="predicted"/>
<dbReference type="SUPFAM" id="SSF57701">
    <property type="entry name" value="Zn2/Cys6 DNA-binding domain"/>
    <property type="match status" value="1"/>
</dbReference>
<dbReference type="AlphaFoldDB" id="A0AAV9I116"/>
<dbReference type="GO" id="GO:0008270">
    <property type="term" value="F:zinc ion binding"/>
    <property type="evidence" value="ECO:0007669"/>
    <property type="project" value="InterPro"/>
</dbReference>
<dbReference type="PANTHER" id="PTHR47784">
    <property type="entry name" value="STEROL UPTAKE CONTROL PROTEIN 2"/>
    <property type="match status" value="1"/>
</dbReference>
<feature type="region of interest" description="Disordered" evidence="2">
    <location>
        <begin position="61"/>
        <end position="111"/>
    </location>
</feature>
<keyword evidence="5" id="KW-1185">Reference proteome</keyword>
<evidence type="ECO:0000259" key="3">
    <source>
        <dbReference type="PROSITE" id="PS50048"/>
    </source>
</evidence>
<organism evidence="4 5">
    <name type="scientific">Cladorrhinum samala</name>
    <dbReference type="NCBI Taxonomy" id="585594"/>
    <lineage>
        <taxon>Eukaryota</taxon>
        <taxon>Fungi</taxon>
        <taxon>Dikarya</taxon>
        <taxon>Ascomycota</taxon>
        <taxon>Pezizomycotina</taxon>
        <taxon>Sordariomycetes</taxon>
        <taxon>Sordariomycetidae</taxon>
        <taxon>Sordariales</taxon>
        <taxon>Podosporaceae</taxon>
        <taxon>Cladorrhinum</taxon>
    </lineage>
</organism>
<dbReference type="Pfam" id="PF11951">
    <property type="entry name" value="Fungal_trans_2"/>
    <property type="match status" value="1"/>
</dbReference>
<dbReference type="SMART" id="SM00066">
    <property type="entry name" value="GAL4"/>
    <property type="match status" value="1"/>
</dbReference>
<sequence>MREKMPRRKHTKSRYGCLECKKRHMKCDESRPICVACSVANLKCSFTSTLPTLPATVRSAMRAGARSPSQTSSISSASPISYLSPPTSTAETESAPSVASPTPPPSENPQCGVFDERYSLLHLELLHHFQTDFVKTLDLDHLEFQPVVQMTIKEAFATPFLMDELLALSAAHKAALPDGQRREYYRTEATRLQTRALAQFNDAQATLSGENRMAVFLFSTFLGQHVLHDTLQEASCHAAGDIEPLLNKLGQCLNIHHGIAQIAGQSWEELVARVPVFGAHKARCQEVTDEANEPGSECYPLMQLIKRSYLDQPGRDACSLAVERLQQLISTRQAYYRTTGTSGPLIRFVQEWLVRAPQSYVYLVIEKRPEALAILAHYLALLHQARDCWVVGDAGVLIVQSISEHLGTDWAEWLAWPNQMVAAVS</sequence>
<comment type="caution">
    <text evidence="4">The sequence shown here is derived from an EMBL/GenBank/DDBJ whole genome shotgun (WGS) entry which is preliminary data.</text>
</comment>
<reference evidence="4" key="2">
    <citation type="submission" date="2023-06" db="EMBL/GenBank/DDBJ databases">
        <authorList>
            <consortium name="Lawrence Berkeley National Laboratory"/>
            <person name="Mondo S.J."/>
            <person name="Hensen N."/>
            <person name="Bonometti L."/>
            <person name="Westerberg I."/>
            <person name="Brannstrom I.O."/>
            <person name="Guillou S."/>
            <person name="Cros-Aarteil S."/>
            <person name="Calhoun S."/>
            <person name="Haridas S."/>
            <person name="Kuo A."/>
            <person name="Pangilinan J."/>
            <person name="Riley R."/>
            <person name="Labutti K."/>
            <person name="Andreopoulos B."/>
            <person name="Lipzen A."/>
            <person name="Chen C."/>
            <person name="Yanf M."/>
            <person name="Daum C."/>
            <person name="Ng V."/>
            <person name="Clum A."/>
            <person name="Steindorff A."/>
            <person name="Ohm R."/>
            <person name="Martin F."/>
            <person name="Silar P."/>
            <person name="Natvig D."/>
            <person name="Lalanne C."/>
            <person name="Gautier V."/>
            <person name="Ament-Velasquez S.L."/>
            <person name="Kruys A."/>
            <person name="Hutchinson M.I."/>
            <person name="Powell A.J."/>
            <person name="Barry K."/>
            <person name="Miller A.N."/>
            <person name="Grigoriev I.V."/>
            <person name="Debuchy R."/>
            <person name="Gladieux P."/>
            <person name="Thoren M.H."/>
            <person name="Johannesson H."/>
        </authorList>
    </citation>
    <scope>NUCLEOTIDE SEQUENCE</scope>
    <source>
        <strain evidence="4">PSN324</strain>
    </source>
</reference>
<dbReference type="CDD" id="cd00067">
    <property type="entry name" value="GAL4"/>
    <property type="match status" value="1"/>
</dbReference>
<dbReference type="InterPro" id="IPR001138">
    <property type="entry name" value="Zn2Cys6_DnaBD"/>
</dbReference>
<accession>A0AAV9I116</accession>
<dbReference type="GO" id="GO:0001228">
    <property type="term" value="F:DNA-binding transcription activator activity, RNA polymerase II-specific"/>
    <property type="evidence" value="ECO:0007669"/>
    <property type="project" value="TreeGrafter"/>
</dbReference>
<evidence type="ECO:0000313" key="4">
    <source>
        <dbReference type="EMBL" id="KAK4466094.1"/>
    </source>
</evidence>
<feature type="compositionally biased region" description="Low complexity" evidence="2">
    <location>
        <begin position="67"/>
        <end position="100"/>
    </location>
</feature>
<dbReference type="PANTHER" id="PTHR47784:SF4">
    <property type="entry name" value="ZN(II)2CYS6 TRANSCRIPTION FACTOR (EUROFUNG)"/>
    <property type="match status" value="1"/>
</dbReference>